<dbReference type="Pfam" id="PF06080">
    <property type="entry name" value="DUF938"/>
    <property type="match status" value="1"/>
</dbReference>
<dbReference type="CDD" id="cd02440">
    <property type="entry name" value="AdoMet_MTases"/>
    <property type="match status" value="1"/>
</dbReference>
<dbReference type="InterPro" id="IPR010342">
    <property type="entry name" value="DUF938"/>
</dbReference>
<organism evidence="1 2">
    <name type="scientific">Candidatus Nitrotoga arctica</name>
    <dbReference type="NCBI Taxonomy" id="453162"/>
    <lineage>
        <taxon>Bacteria</taxon>
        <taxon>Pseudomonadati</taxon>
        <taxon>Pseudomonadota</taxon>
        <taxon>Betaproteobacteria</taxon>
        <taxon>Nitrosomonadales</taxon>
        <taxon>Gallionellaceae</taxon>
        <taxon>Candidatus Nitrotoga</taxon>
    </lineage>
</organism>
<protein>
    <recommendedName>
        <fullName evidence="3">Methylase</fullName>
    </recommendedName>
</protein>
<sequence>MKPYSESCEQNQAPILEILRETLPNQRRVLEIASGTGQHAVYFGRALPHLTWQTSELAQNHEGILTWLNESKLPNVLPPVTIDVNDGPWPIEIVDTVFNANTVHIISWPEVERMFAGIARVLSAGGILCLYGPYNYKGKFTSESNARFDAWLKSRDSNSGVRDFEAINRLAEAHGLFLLRDVTMPSNNRTLVWQRAPNILEAP</sequence>
<proteinExistence type="predicted"/>
<evidence type="ECO:0008006" key="3">
    <source>
        <dbReference type="Google" id="ProtNLM"/>
    </source>
</evidence>
<evidence type="ECO:0000313" key="2">
    <source>
        <dbReference type="Proteomes" id="UP000839052"/>
    </source>
</evidence>
<dbReference type="PANTHER" id="PTHR20974">
    <property type="entry name" value="UPF0585 PROTEIN CG18661"/>
    <property type="match status" value="1"/>
</dbReference>
<dbReference type="RefSeq" id="WP_239797281.1">
    <property type="nucleotide sequence ID" value="NZ_OU912926.1"/>
</dbReference>
<accession>A0ABN8ALE6</accession>
<dbReference type="EMBL" id="OU912926">
    <property type="protein sequence ID" value="CAG9933518.1"/>
    <property type="molecule type" value="Genomic_DNA"/>
</dbReference>
<dbReference type="Gene3D" id="3.40.50.150">
    <property type="entry name" value="Vaccinia Virus protein VP39"/>
    <property type="match status" value="1"/>
</dbReference>
<dbReference type="PANTHER" id="PTHR20974:SF0">
    <property type="entry name" value="UPF0585 PROTEIN CG18661"/>
    <property type="match status" value="1"/>
</dbReference>
<evidence type="ECO:0000313" key="1">
    <source>
        <dbReference type="EMBL" id="CAG9933518.1"/>
    </source>
</evidence>
<dbReference type="SUPFAM" id="SSF53335">
    <property type="entry name" value="S-adenosyl-L-methionine-dependent methyltransferases"/>
    <property type="match status" value="1"/>
</dbReference>
<dbReference type="InterPro" id="IPR029063">
    <property type="entry name" value="SAM-dependent_MTases_sf"/>
</dbReference>
<dbReference type="Proteomes" id="UP000839052">
    <property type="component" value="Chromosome"/>
</dbReference>
<gene>
    <name evidence="1" type="ORF">NTG6680_2269</name>
</gene>
<name>A0ABN8ALE6_9PROT</name>
<keyword evidence="2" id="KW-1185">Reference proteome</keyword>
<reference evidence="1 2" key="1">
    <citation type="submission" date="2021-10" db="EMBL/GenBank/DDBJ databases">
        <authorList>
            <person name="Koch H."/>
        </authorList>
    </citation>
    <scope>NUCLEOTIDE SEQUENCE [LARGE SCALE GENOMIC DNA]</scope>
    <source>
        <strain evidence="1">6680</strain>
    </source>
</reference>